<dbReference type="CDD" id="cd03255">
    <property type="entry name" value="ABC_MJ0796_LolCDE_FtsE"/>
    <property type="match status" value="1"/>
</dbReference>
<dbReference type="Gene3D" id="3.40.50.300">
    <property type="entry name" value="P-loop containing nucleotide triphosphate hydrolases"/>
    <property type="match status" value="1"/>
</dbReference>
<dbReference type="PANTHER" id="PTHR24220">
    <property type="entry name" value="IMPORT ATP-BINDING PROTEIN"/>
    <property type="match status" value="1"/>
</dbReference>
<dbReference type="InterPro" id="IPR003439">
    <property type="entry name" value="ABC_transporter-like_ATP-bd"/>
</dbReference>
<feature type="domain" description="ABC transporter" evidence="4">
    <location>
        <begin position="8"/>
        <end position="230"/>
    </location>
</feature>
<proteinExistence type="predicted"/>
<evidence type="ECO:0000256" key="2">
    <source>
        <dbReference type="ARBA" id="ARBA00022741"/>
    </source>
</evidence>
<keyword evidence="1" id="KW-0813">Transport</keyword>
<organism evidence="5 6">
    <name type="scientific">Coraliomargarita algicola</name>
    <dbReference type="NCBI Taxonomy" id="3092156"/>
    <lineage>
        <taxon>Bacteria</taxon>
        <taxon>Pseudomonadati</taxon>
        <taxon>Verrucomicrobiota</taxon>
        <taxon>Opitutia</taxon>
        <taxon>Puniceicoccales</taxon>
        <taxon>Coraliomargaritaceae</taxon>
        <taxon>Coraliomargarita</taxon>
    </lineage>
</organism>
<dbReference type="PROSITE" id="PS00211">
    <property type="entry name" value="ABC_TRANSPORTER_1"/>
    <property type="match status" value="1"/>
</dbReference>
<evidence type="ECO:0000256" key="3">
    <source>
        <dbReference type="ARBA" id="ARBA00022840"/>
    </source>
</evidence>
<dbReference type="InterPro" id="IPR015854">
    <property type="entry name" value="ABC_transpr_LolD-like"/>
</dbReference>
<evidence type="ECO:0000313" key="6">
    <source>
        <dbReference type="Proteomes" id="UP001324993"/>
    </source>
</evidence>
<dbReference type="Proteomes" id="UP001324993">
    <property type="component" value="Chromosome"/>
</dbReference>
<sequence>MIDSDLVFELSSIRRTYKVGSELVHALDGVDLTIRDREFIAVIGTSGSGKSTLMHTLGFMDSPTSGQMAFEGRDVSAISRGERSQLRATRIGFVFQSFNLLPKLTVLDNVLLPLVYGRQRVSNKKELGMSVLERVGMQHRASHRPSQLSGGERQRVAIARSLINRPRLILADEPTGNLDTKNRARIMELFASLMDEGITLALVTHDDEVAAYAKRRIRMQDGNIVEDSRS</sequence>
<gene>
    <name evidence="5" type="ORF">SH580_04195</name>
</gene>
<evidence type="ECO:0000256" key="1">
    <source>
        <dbReference type="ARBA" id="ARBA00022448"/>
    </source>
</evidence>
<dbReference type="RefSeq" id="WP_319833763.1">
    <property type="nucleotide sequence ID" value="NZ_CP138858.1"/>
</dbReference>
<accession>A0ABZ0RP45</accession>
<reference evidence="5 6" key="1">
    <citation type="submission" date="2023-11" db="EMBL/GenBank/DDBJ databases">
        <title>Coraliomargarita sp. nov., isolated from marine algae.</title>
        <authorList>
            <person name="Lee J.K."/>
            <person name="Baek J.H."/>
            <person name="Kim J.M."/>
            <person name="Choi D.G."/>
            <person name="Jeon C.O."/>
        </authorList>
    </citation>
    <scope>NUCLEOTIDE SEQUENCE [LARGE SCALE GENOMIC DNA]</scope>
    <source>
        <strain evidence="5 6">J2-16</strain>
    </source>
</reference>
<dbReference type="SMART" id="SM00382">
    <property type="entry name" value="AAA"/>
    <property type="match status" value="1"/>
</dbReference>
<dbReference type="InterPro" id="IPR017871">
    <property type="entry name" value="ABC_transporter-like_CS"/>
</dbReference>
<keyword evidence="6" id="KW-1185">Reference proteome</keyword>
<name>A0ABZ0RP45_9BACT</name>
<dbReference type="EMBL" id="CP138858">
    <property type="protein sequence ID" value="WPJ96906.1"/>
    <property type="molecule type" value="Genomic_DNA"/>
</dbReference>
<dbReference type="InterPro" id="IPR027417">
    <property type="entry name" value="P-loop_NTPase"/>
</dbReference>
<dbReference type="SUPFAM" id="SSF52540">
    <property type="entry name" value="P-loop containing nucleoside triphosphate hydrolases"/>
    <property type="match status" value="1"/>
</dbReference>
<keyword evidence="3 5" id="KW-0067">ATP-binding</keyword>
<dbReference type="InterPro" id="IPR017911">
    <property type="entry name" value="MacB-like_ATP-bd"/>
</dbReference>
<evidence type="ECO:0000313" key="5">
    <source>
        <dbReference type="EMBL" id="WPJ96906.1"/>
    </source>
</evidence>
<evidence type="ECO:0000259" key="4">
    <source>
        <dbReference type="PROSITE" id="PS50893"/>
    </source>
</evidence>
<dbReference type="GO" id="GO:0005524">
    <property type="term" value="F:ATP binding"/>
    <property type="evidence" value="ECO:0007669"/>
    <property type="project" value="UniProtKB-KW"/>
</dbReference>
<dbReference type="PROSITE" id="PS50893">
    <property type="entry name" value="ABC_TRANSPORTER_2"/>
    <property type="match status" value="1"/>
</dbReference>
<protein>
    <submittedName>
        <fullName evidence="5">ABC transporter ATP-binding protein</fullName>
    </submittedName>
</protein>
<dbReference type="InterPro" id="IPR003593">
    <property type="entry name" value="AAA+_ATPase"/>
</dbReference>
<keyword evidence="2" id="KW-0547">Nucleotide-binding</keyword>
<dbReference type="PANTHER" id="PTHR24220:SF86">
    <property type="entry name" value="ABC TRANSPORTER ABCH.1"/>
    <property type="match status" value="1"/>
</dbReference>
<dbReference type="Pfam" id="PF00005">
    <property type="entry name" value="ABC_tran"/>
    <property type="match status" value="1"/>
</dbReference>